<feature type="coiled-coil region" evidence="1">
    <location>
        <begin position="235"/>
        <end position="319"/>
    </location>
</feature>
<dbReference type="Pfam" id="PF13455">
    <property type="entry name" value="MUG113"/>
    <property type="match status" value="1"/>
</dbReference>
<evidence type="ECO:0000313" key="4">
    <source>
        <dbReference type="Proteomes" id="UP000056209"/>
    </source>
</evidence>
<keyword evidence="1" id="KW-0175">Coiled coil</keyword>
<comment type="caution">
    <text evidence="3">The sequence shown here is derived from an EMBL/GenBank/DDBJ whole genome shotgun (WGS) entry which is preliminary data.</text>
</comment>
<dbReference type="Pfam" id="PF13250">
    <property type="entry name" value="SNIPE"/>
    <property type="match status" value="1"/>
</dbReference>
<gene>
    <name evidence="3" type="ORF">DEIGR_101462</name>
</gene>
<protein>
    <recommendedName>
        <fullName evidence="2">Bacteriophage T5 Orf172 DNA-binding domain-containing protein</fullName>
    </recommendedName>
</protein>
<keyword evidence="4" id="KW-1185">Reference proteome</keyword>
<evidence type="ECO:0000259" key="2">
    <source>
        <dbReference type="SMART" id="SM00974"/>
    </source>
</evidence>
<proteinExistence type="predicted"/>
<dbReference type="SMART" id="SM00974">
    <property type="entry name" value="T5orf172"/>
    <property type="match status" value="1"/>
</dbReference>
<dbReference type="EMBL" id="BCMS01000001">
    <property type="protein sequence ID" value="GAQ21435.1"/>
    <property type="molecule type" value="Genomic_DNA"/>
</dbReference>
<evidence type="ECO:0000313" key="3">
    <source>
        <dbReference type="EMBL" id="GAQ21435.1"/>
    </source>
</evidence>
<dbReference type="RefSeq" id="WP_058976351.1">
    <property type="nucleotide sequence ID" value="NZ_BCMS01000001.1"/>
</dbReference>
<dbReference type="Proteomes" id="UP000056209">
    <property type="component" value="Unassembled WGS sequence"/>
</dbReference>
<organism evidence="3 4">
    <name type="scientific">Deinococcus grandis</name>
    <dbReference type="NCBI Taxonomy" id="57498"/>
    <lineage>
        <taxon>Bacteria</taxon>
        <taxon>Thermotogati</taxon>
        <taxon>Deinococcota</taxon>
        <taxon>Deinococci</taxon>
        <taxon>Deinococcales</taxon>
        <taxon>Deinococcaceae</taxon>
        <taxon>Deinococcus</taxon>
    </lineage>
</organism>
<evidence type="ECO:0000256" key="1">
    <source>
        <dbReference type="SAM" id="Coils"/>
    </source>
</evidence>
<sequence>MQTGILFLLLIGLVVALVFTTQQAKKSRQSAEAQLAAAKAQASEVITAQQARLTALDQEIEPYRPIQSIEARCQELQQQATSLQTEVKHHQRRLDDLQREITPLELESIAREFGIYEPKYDLGDSAKYKTALDALRKTQKELIRDNKAVAVPHAWTVNGSQAAGRKMLKEIAQLQLWAFNGETEALIQRVRFDNVTRIEQRIRELFKKVNVLDGETGSRLTDAFLTLKLQELYLVHEYQEKRQAELEEQRAIREQMRDEERAQKELERAQAEALKEEQRYATALEKAQRDAATAQGARQAQLQQEIERLTLALEDAHRRQERALSMAQQTRAGHVYVISNIGSFGEDVYKIGMTRRLEPLDRVRELGDASVPFTFDVHAVIYSEDAPKLESDLHRAFSTRRVNQINHKKEFFRVTLDEIRTFVEQHHGEIDFTLAAEAADYRKTLALQA</sequence>
<dbReference type="OrthoDB" id="9811665at2"/>
<dbReference type="InterPro" id="IPR018306">
    <property type="entry name" value="Phage_T5_Orf172_DNA-bd"/>
</dbReference>
<name>A0A124BRK0_9DEIO</name>
<reference evidence="4" key="1">
    <citation type="submission" date="2015-11" db="EMBL/GenBank/DDBJ databases">
        <title>Draft Genome Sequence of the Radioresistant Bacterium Deinococcus grandis, Isolated from Freshwater Fish in Japan.</title>
        <authorList>
            <person name="Satoh K."/>
            <person name="Onodera T."/>
            <person name="Omoso K."/>
            <person name="Takeda-Yano K."/>
            <person name="Katayama T."/>
            <person name="Oono Y."/>
            <person name="Narumi I."/>
        </authorList>
    </citation>
    <scope>NUCLEOTIDE SEQUENCE [LARGE SCALE GENOMIC DNA]</scope>
    <source>
        <strain evidence="4">ATCC 43672</strain>
    </source>
</reference>
<dbReference type="InterPro" id="IPR025280">
    <property type="entry name" value="SNIPE"/>
</dbReference>
<accession>A0A124BRK0</accession>
<feature type="domain" description="Bacteriophage T5 Orf172 DNA-binding" evidence="2">
    <location>
        <begin position="343"/>
        <end position="426"/>
    </location>
</feature>
<feature type="coiled-coil region" evidence="1">
    <location>
        <begin position="21"/>
        <end position="107"/>
    </location>
</feature>
<dbReference type="AlphaFoldDB" id="A0A124BRK0"/>
<dbReference type="Gene3D" id="1.20.5.340">
    <property type="match status" value="1"/>
</dbReference>